<dbReference type="RefSeq" id="WP_302075276.1">
    <property type="nucleotide sequence ID" value="NZ_JAUKWQ010000001.1"/>
</dbReference>
<comment type="caution">
    <text evidence="1">The sequence shown here is derived from an EMBL/GenBank/DDBJ whole genome shotgun (WGS) entry which is preliminary data.</text>
</comment>
<dbReference type="EMBL" id="JAUKWQ010000001">
    <property type="protein sequence ID" value="MDO1581149.1"/>
    <property type="molecule type" value="Genomic_DNA"/>
</dbReference>
<evidence type="ECO:0000313" key="1">
    <source>
        <dbReference type="EMBL" id="MDO1581149.1"/>
    </source>
</evidence>
<gene>
    <name evidence="1" type="ORF">Q2T52_03490</name>
</gene>
<protein>
    <submittedName>
        <fullName evidence="1">Uncharacterized protein</fullName>
    </submittedName>
</protein>
<organism evidence="1 2">
    <name type="scientific">Rhizobium oryzicola</name>
    <dbReference type="NCBI Taxonomy" id="1232668"/>
    <lineage>
        <taxon>Bacteria</taxon>
        <taxon>Pseudomonadati</taxon>
        <taxon>Pseudomonadota</taxon>
        <taxon>Alphaproteobacteria</taxon>
        <taxon>Hyphomicrobiales</taxon>
        <taxon>Rhizobiaceae</taxon>
        <taxon>Rhizobium/Agrobacterium group</taxon>
        <taxon>Rhizobium</taxon>
    </lineage>
</organism>
<name>A0ABT8SSV0_9HYPH</name>
<proteinExistence type="predicted"/>
<accession>A0ABT8SSV0</accession>
<evidence type="ECO:0000313" key="2">
    <source>
        <dbReference type="Proteomes" id="UP001169006"/>
    </source>
</evidence>
<keyword evidence="2" id="KW-1185">Reference proteome</keyword>
<reference evidence="1" key="1">
    <citation type="journal article" date="2015" name="Int. J. Syst. Evol. Microbiol.">
        <title>Rhizobium oryzicola sp. nov., potential plant-growth-promoting endophytic bacteria isolated from rice roots.</title>
        <authorList>
            <person name="Zhang X.X."/>
            <person name="Gao J.S."/>
            <person name="Cao Y.H."/>
            <person name="Sheirdil R.A."/>
            <person name="Wang X.C."/>
            <person name="Zhang L."/>
        </authorList>
    </citation>
    <scope>NUCLEOTIDE SEQUENCE</scope>
    <source>
        <strain evidence="1">05753</strain>
    </source>
</reference>
<dbReference type="Proteomes" id="UP001169006">
    <property type="component" value="Unassembled WGS sequence"/>
</dbReference>
<sequence>MVAITFAGYGVWEKTKDATSEIKKAYAGGQRKFLATNDWVGDPAAGERKYLYIVWDGGGFTTSGVVGENDDRGVDLP</sequence>
<reference evidence="1" key="2">
    <citation type="submission" date="2023-07" db="EMBL/GenBank/DDBJ databases">
        <authorList>
            <person name="Sun H."/>
        </authorList>
    </citation>
    <scope>NUCLEOTIDE SEQUENCE</scope>
    <source>
        <strain evidence="1">05753</strain>
    </source>
</reference>